<dbReference type="Proteomes" id="UP000524246">
    <property type="component" value="Unassembled WGS sequence"/>
</dbReference>
<dbReference type="EMBL" id="JAAZON010000541">
    <property type="protein sequence ID" value="NMC63853.1"/>
    <property type="molecule type" value="Genomic_DNA"/>
</dbReference>
<name>A0A7X9IK87_9DELT</name>
<organism evidence="1 2">
    <name type="scientific">SAR324 cluster bacterium</name>
    <dbReference type="NCBI Taxonomy" id="2024889"/>
    <lineage>
        <taxon>Bacteria</taxon>
        <taxon>Deltaproteobacteria</taxon>
        <taxon>SAR324 cluster</taxon>
    </lineage>
</organism>
<proteinExistence type="predicted"/>
<dbReference type="AlphaFoldDB" id="A0A7X9IK87"/>
<protein>
    <submittedName>
        <fullName evidence="1">Uncharacterized protein</fullName>
    </submittedName>
</protein>
<gene>
    <name evidence="1" type="ORF">GYA55_11880</name>
</gene>
<evidence type="ECO:0000313" key="1">
    <source>
        <dbReference type="EMBL" id="NMC63853.1"/>
    </source>
</evidence>
<sequence length="93" mass="11088">MKRKHFSYWPLMPEPGTFRHLKLEQLLNDERLVLVEPPQTRKEKRLFNFVQWCAAAGWSLSKQGLGTDNHLLNLWELRLVGVPDHMRAYILNY</sequence>
<evidence type="ECO:0000313" key="2">
    <source>
        <dbReference type="Proteomes" id="UP000524246"/>
    </source>
</evidence>
<comment type="caution">
    <text evidence="1">The sequence shown here is derived from an EMBL/GenBank/DDBJ whole genome shotgun (WGS) entry which is preliminary data.</text>
</comment>
<accession>A0A7X9IK87</accession>
<reference evidence="1 2" key="1">
    <citation type="journal article" date="2020" name="Biotechnol. Biofuels">
        <title>New insights from the biogas microbiome by comprehensive genome-resolved metagenomics of nearly 1600 species originating from multiple anaerobic digesters.</title>
        <authorList>
            <person name="Campanaro S."/>
            <person name="Treu L."/>
            <person name="Rodriguez-R L.M."/>
            <person name="Kovalovszki A."/>
            <person name="Ziels R.M."/>
            <person name="Maus I."/>
            <person name="Zhu X."/>
            <person name="Kougias P.G."/>
            <person name="Basile A."/>
            <person name="Luo G."/>
            <person name="Schluter A."/>
            <person name="Konstantinidis K.T."/>
            <person name="Angelidaki I."/>
        </authorList>
    </citation>
    <scope>NUCLEOTIDE SEQUENCE [LARGE SCALE GENOMIC DNA]</scope>
    <source>
        <strain evidence="1">AS27yjCOA_65</strain>
    </source>
</reference>